<feature type="compositionally biased region" description="Basic and acidic residues" evidence="1">
    <location>
        <begin position="36"/>
        <end position="52"/>
    </location>
</feature>
<comment type="caution">
    <text evidence="2">The sequence shown here is derived from an EMBL/GenBank/DDBJ whole genome shotgun (WGS) entry which is preliminary data.</text>
</comment>
<evidence type="ECO:0000313" key="2">
    <source>
        <dbReference type="EMBL" id="PIN24419.1"/>
    </source>
</evidence>
<feature type="region of interest" description="Disordered" evidence="1">
    <location>
        <begin position="1"/>
        <end position="62"/>
    </location>
</feature>
<reference evidence="3" key="1">
    <citation type="journal article" date="2018" name="Gigascience">
        <title>Genome assembly of the Pink Ipe (Handroanthus impetiginosus, Bignoniaceae), a highly valued, ecologically keystone Neotropical timber forest tree.</title>
        <authorList>
            <person name="Silva-Junior O.B."/>
            <person name="Grattapaglia D."/>
            <person name="Novaes E."/>
            <person name="Collevatti R.G."/>
        </authorList>
    </citation>
    <scope>NUCLEOTIDE SEQUENCE [LARGE SCALE GENOMIC DNA]</scope>
    <source>
        <strain evidence="3">cv. UFG-1</strain>
    </source>
</reference>
<proteinExistence type="predicted"/>
<evidence type="ECO:0000256" key="1">
    <source>
        <dbReference type="SAM" id="MobiDB-lite"/>
    </source>
</evidence>
<keyword evidence="3" id="KW-1185">Reference proteome</keyword>
<dbReference type="EMBL" id="NKXS01000419">
    <property type="protein sequence ID" value="PIN24419.1"/>
    <property type="molecule type" value="Genomic_DNA"/>
</dbReference>
<dbReference type="Proteomes" id="UP000231279">
    <property type="component" value="Unassembled WGS sequence"/>
</dbReference>
<dbReference type="AlphaFoldDB" id="A0A2G9I3U6"/>
<dbReference type="OrthoDB" id="847710at2759"/>
<organism evidence="2 3">
    <name type="scientific">Handroanthus impetiginosus</name>
    <dbReference type="NCBI Taxonomy" id="429701"/>
    <lineage>
        <taxon>Eukaryota</taxon>
        <taxon>Viridiplantae</taxon>
        <taxon>Streptophyta</taxon>
        <taxon>Embryophyta</taxon>
        <taxon>Tracheophyta</taxon>
        <taxon>Spermatophyta</taxon>
        <taxon>Magnoliopsida</taxon>
        <taxon>eudicotyledons</taxon>
        <taxon>Gunneridae</taxon>
        <taxon>Pentapetalae</taxon>
        <taxon>asterids</taxon>
        <taxon>lamiids</taxon>
        <taxon>Lamiales</taxon>
        <taxon>Bignoniaceae</taxon>
        <taxon>Crescentiina</taxon>
        <taxon>Tabebuia alliance</taxon>
        <taxon>Handroanthus</taxon>
    </lineage>
</organism>
<name>A0A2G9I3U6_9LAMI</name>
<feature type="compositionally biased region" description="Polar residues" evidence="1">
    <location>
        <begin position="8"/>
        <end position="23"/>
    </location>
</feature>
<gene>
    <name evidence="2" type="ORF">CDL12_02873</name>
</gene>
<evidence type="ECO:0000313" key="3">
    <source>
        <dbReference type="Proteomes" id="UP000231279"/>
    </source>
</evidence>
<sequence>MEDHNTNEKTSIINPSSPPTQTSDHGHDPPPPATAHDGDTPAEERPAKAPEPRKRKGCPSALDKCEVLIKKKNSPLNSSYSFTFDTKFCGGSGSSGTPESTPKFGSFNLVVGTVISRKEKEGEEGNRDQVELEQTKSG</sequence>
<feature type="region of interest" description="Disordered" evidence="1">
    <location>
        <begin position="118"/>
        <end position="138"/>
    </location>
</feature>
<accession>A0A2G9I3U6</accession>
<protein>
    <submittedName>
        <fullName evidence="2">Uncharacterized protein</fullName>
    </submittedName>
</protein>